<dbReference type="EMBL" id="FUYR01000001">
    <property type="protein sequence ID" value="SKB44947.1"/>
    <property type="molecule type" value="Genomic_DNA"/>
</dbReference>
<proteinExistence type="predicted"/>
<evidence type="ECO:0000256" key="3">
    <source>
        <dbReference type="ARBA" id="ARBA00023163"/>
    </source>
</evidence>
<name>A0A1T5BD02_9SPHI</name>
<dbReference type="PRINTS" id="PR00032">
    <property type="entry name" value="HTHARAC"/>
</dbReference>
<dbReference type="SUPFAM" id="SSF46689">
    <property type="entry name" value="Homeodomain-like"/>
    <property type="match status" value="2"/>
</dbReference>
<feature type="domain" description="HTH araC/xylS-type" evidence="4">
    <location>
        <begin position="194"/>
        <end position="292"/>
    </location>
</feature>
<sequence>MRITKYLRVLDNRNEIFYEKVTEASDQHVRSKFSLRVVFSGNETYILGSRQITLYPGSFLVINEGTSYTRIIHSEVPVTSFSISFDPEYLDKFSRSLKSKRAGDLFMPYRTSENEDLILIDSMYTLTGDMEYNIMHLKNHADKGLTDQFMISQYLQHLLLNYCKIYNEQLYSKTSKLHQNAKNGVRMDIIKRIAMAKDFIISNHEKNIKLEDISNVACLSVSHLIRIFRLIYDKSPYQYLIQVRLERAKYYLRNSGSSIQEIVNMVGFENPSSFIRSFRTTYDITPGAFRQVQL</sequence>
<dbReference type="GO" id="GO:0003700">
    <property type="term" value="F:DNA-binding transcription factor activity"/>
    <property type="evidence" value="ECO:0007669"/>
    <property type="project" value="InterPro"/>
</dbReference>
<reference evidence="6" key="1">
    <citation type="submission" date="2017-02" db="EMBL/GenBank/DDBJ databases">
        <authorList>
            <person name="Varghese N."/>
            <person name="Submissions S."/>
        </authorList>
    </citation>
    <scope>NUCLEOTIDE SEQUENCE [LARGE SCALE GENOMIC DNA]</scope>
    <source>
        <strain evidence="6">DSM 22385</strain>
    </source>
</reference>
<evidence type="ECO:0000313" key="6">
    <source>
        <dbReference type="Proteomes" id="UP000189981"/>
    </source>
</evidence>
<evidence type="ECO:0000313" key="5">
    <source>
        <dbReference type="EMBL" id="SKB44947.1"/>
    </source>
</evidence>
<dbReference type="InterPro" id="IPR018060">
    <property type="entry name" value="HTH_AraC"/>
</dbReference>
<dbReference type="InterPro" id="IPR009057">
    <property type="entry name" value="Homeodomain-like_sf"/>
</dbReference>
<dbReference type="Proteomes" id="UP000189981">
    <property type="component" value="Unassembled WGS sequence"/>
</dbReference>
<keyword evidence="3" id="KW-0804">Transcription</keyword>
<evidence type="ECO:0000256" key="2">
    <source>
        <dbReference type="ARBA" id="ARBA00023125"/>
    </source>
</evidence>
<evidence type="ECO:0000259" key="4">
    <source>
        <dbReference type="PROSITE" id="PS01124"/>
    </source>
</evidence>
<dbReference type="InterPro" id="IPR003313">
    <property type="entry name" value="AraC-bd"/>
</dbReference>
<dbReference type="PANTHER" id="PTHR43280:SF2">
    <property type="entry name" value="HTH-TYPE TRANSCRIPTIONAL REGULATOR EXSA"/>
    <property type="match status" value="1"/>
</dbReference>
<dbReference type="GO" id="GO:0043565">
    <property type="term" value="F:sequence-specific DNA binding"/>
    <property type="evidence" value="ECO:0007669"/>
    <property type="project" value="InterPro"/>
</dbReference>
<dbReference type="Gene3D" id="1.10.10.60">
    <property type="entry name" value="Homeodomain-like"/>
    <property type="match status" value="2"/>
</dbReference>
<dbReference type="InterPro" id="IPR037923">
    <property type="entry name" value="HTH-like"/>
</dbReference>
<dbReference type="Pfam" id="PF12833">
    <property type="entry name" value="HTH_18"/>
    <property type="match status" value="1"/>
</dbReference>
<dbReference type="PROSITE" id="PS01124">
    <property type="entry name" value="HTH_ARAC_FAMILY_2"/>
    <property type="match status" value="1"/>
</dbReference>
<protein>
    <submittedName>
        <fullName evidence="5">AraC-type DNA-binding protein</fullName>
    </submittedName>
</protein>
<dbReference type="RefSeq" id="WP_079701964.1">
    <property type="nucleotide sequence ID" value="NZ_FUYR01000001.1"/>
</dbReference>
<dbReference type="AlphaFoldDB" id="A0A1T5BD02"/>
<keyword evidence="1" id="KW-0805">Transcription regulation</keyword>
<dbReference type="Pfam" id="PF02311">
    <property type="entry name" value="AraC_binding"/>
    <property type="match status" value="1"/>
</dbReference>
<keyword evidence="2 5" id="KW-0238">DNA-binding</keyword>
<dbReference type="PANTHER" id="PTHR43280">
    <property type="entry name" value="ARAC-FAMILY TRANSCRIPTIONAL REGULATOR"/>
    <property type="match status" value="1"/>
</dbReference>
<dbReference type="OrthoDB" id="642439at2"/>
<dbReference type="SMART" id="SM00342">
    <property type="entry name" value="HTH_ARAC"/>
    <property type="match status" value="1"/>
</dbReference>
<dbReference type="InterPro" id="IPR020449">
    <property type="entry name" value="Tscrpt_reg_AraC-type_HTH"/>
</dbReference>
<organism evidence="5 6">
    <name type="scientific">Daejeonella lutea</name>
    <dbReference type="NCBI Taxonomy" id="572036"/>
    <lineage>
        <taxon>Bacteria</taxon>
        <taxon>Pseudomonadati</taxon>
        <taxon>Bacteroidota</taxon>
        <taxon>Sphingobacteriia</taxon>
        <taxon>Sphingobacteriales</taxon>
        <taxon>Sphingobacteriaceae</taxon>
        <taxon>Daejeonella</taxon>
    </lineage>
</organism>
<accession>A0A1T5BD02</accession>
<dbReference type="STRING" id="572036.SAMN05661099_1494"/>
<evidence type="ECO:0000256" key="1">
    <source>
        <dbReference type="ARBA" id="ARBA00023015"/>
    </source>
</evidence>
<dbReference type="SUPFAM" id="SSF51215">
    <property type="entry name" value="Regulatory protein AraC"/>
    <property type="match status" value="1"/>
</dbReference>
<keyword evidence="6" id="KW-1185">Reference proteome</keyword>
<gene>
    <name evidence="5" type="ORF">SAMN05661099_1494</name>
</gene>